<evidence type="ECO:0000313" key="3">
    <source>
        <dbReference type="EMBL" id="QIB67021.1"/>
    </source>
</evidence>
<evidence type="ECO:0000313" key="4">
    <source>
        <dbReference type="Proteomes" id="UP000477680"/>
    </source>
</evidence>
<dbReference type="Gene3D" id="3.40.1610.10">
    <property type="entry name" value="CV3147-like domain"/>
    <property type="match status" value="1"/>
</dbReference>
<evidence type="ECO:0000259" key="2">
    <source>
        <dbReference type="Pfam" id="PF20906"/>
    </source>
</evidence>
<feature type="domain" description="S-Me-THD N-terminal" evidence="1">
    <location>
        <begin position="6"/>
        <end position="162"/>
    </location>
</feature>
<gene>
    <name evidence="3" type="ORF">G3T16_18110</name>
</gene>
<name>A0A6C0U4I9_9GAMM</name>
<dbReference type="InterPro" id="IPR024071">
    <property type="entry name" value="S-Me-THD_C_sf"/>
</dbReference>
<dbReference type="SUPFAM" id="SSF160991">
    <property type="entry name" value="CV3147-like"/>
    <property type="match status" value="1"/>
</dbReference>
<feature type="domain" description="S-Me-THD-like C-terminal" evidence="2">
    <location>
        <begin position="167"/>
        <end position="358"/>
    </location>
</feature>
<dbReference type="EMBL" id="CP048711">
    <property type="protein sequence ID" value="QIB67021.1"/>
    <property type="molecule type" value="Genomic_DNA"/>
</dbReference>
<proteinExistence type="predicted"/>
<dbReference type="Pfam" id="PF20906">
    <property type="entry name" value="S-Me-THD_C"/>
    <property type="match status" value="1"/>
</dbReference>
<accession>A0A6C0U4I9</accession>
<protein>
    <submittedName>
        <fullName evidence="3">DUF917 domain-containing protein</fullName>
    </submittedName>
</protein>
<dbReference type="InterPro" id="IPR010318">
    <property type="entry name" value="S-Me-THD_N"/>
</dbReference>
<dbReference type="Proteomes" id="UP000477680">
    <property type="component" value="Chromosome"/>
</dbReference>
<sequence>MKLSVEDLQDVGRGAAFLGTGGGGDPYIGRMLATHAIREYGMPEIIDVEALDDDAAVYTIAMLGAPTVLAEKAACGDDVDLALSRMEKYTGRKADAIIPIEIGGVNSMLPIMAAARTGLPLVDADGMGRAFPEIQMVSFNIYGVSCTPLVMTDEHLNSLVVETGHAKRAEDLERVASIEMGCSVILSSYPMTGRQVKETAVRQTMTLALEIGRAIRRGRRADNPVGELSRYLATTPYYSHCRVLFDGKVVDLRRETTQGFARGHCTLQALDGGAGEMEVIFQNEHLIAREDGRVRAMVPDLICMVDSDTAEPVPVEALKYGQRLKVMGVSAPPILRTPEALEIIGPQAFGLNETFVPVEEL</sequence>
<keyword evidence="4" id="KW-1185">Reference proteome</keyword>
<dbReference type="InterPro" id="IPR048350">
    <property type="entry name" value="S-Me-THD-like_C"/>
</dbReference>
<dbReference type="RefSeq" id="WP_163496449.1">
    <property type="nucleotide sequence ID" value="NZ_CP048711.1"/>
</dbReference>
<dbReference type="AlphaFoldDB" id="A0A6C0U4I9"/>
<reference evidence="3 4" key="1">
    <citation type="submission" date="2020-02" db="EMBL/GenBank/DDBJ databases">
        <title>Genome sequencing for Kineobactrum sp. M2.</title>
        <authorList>
            <person name="Park S.-J."/>
        </authorList>
    </citation>
    <scope>NUCLEOTIDE SEQUENCE [LARGE SCALE GENOMIC DNA]</scope>
    <source>
        <strain evidence="3 4">M2</strain>
    </source>
</reference>
<dbReference type="KEGG" id="kim:G3T16_18110"/>
<dbReference type="InterPro" id="IPR027479">
    <property type="entry name" value="S-Me-THD_N_sf"/>
</dbReference>
<organism evidence="3 4">
    <name type="scientific">Kineobactrum salinum</name>
    <dbReference type="NCBI Taxonomy" id="2708301"/>
    <lineage>
        <taxon>Bacteria</taxon>
        <taxon>Pseudomonadati</taxon>
        <taxon>Pseudomonadota</taxon>
        <taxon>Gammaproteobacteria</taxon>
        <taxon>Cellvibrionales</taxon>
        <taxon>Halieaceae</taxon>
        <taxon>Kineobactrum</taxon>
    </lineage>
</organism>
<dbReference type="Pfam" id="PF06032">
    <property type="entry name" value="S-Me-THD_N"/>
    <property type="match status" value="1"/>
</dbReference>
<evidence type="ECO:0000259" key="1">
    <source>
        <dbReference type="Pfam" id="PF06032"/>
    </source>
</evidence>
<dbReference type="Gene3D" id="2.40.390.10">
    <property type="entry name" value="CV3147-like"/>
    <property type="match status" value="1"/>
</dbReference>